<dbReference type="SUPFAM" id="SSF56349">
    <property type="entry name" value="DNA breaking-rejoining enzymes"/>
    <property type="match status" value="1"/>
</dbReference>
<feature type="domain" description="ZMYM2-like/QRICH1 C-terminal" evidence="5">
    <location>
        <begin position="212"/>
        <end position="275"/>
    </location>
</feature>
<dbReference type="InterPro" id="IPR021893">
    <property type="entry name" value="ZMYM2-like_C"/>
</dbReference>
<dbReference type="InterPro" id="IPR013762">
    <property type="entry name" value="Integrase-like_cat_sf"/>
</dbReference>
<name>A0A8S3VF38_MYTED</name>
<evidence type="ECO:0000259" key="5">
    <source>
        <dbReference type="Pfam" id="PF12012"/>
    </source>
</evidence>
<keyword evidence="1" id="KW-1017">Isopeptide bond</keyword>
<dbReference type="GO" id="GO:0006310">
    <property type="term" value="P:DNA recombination"/>
    <property type="evidence" value="ECO:0007669"/>
    <property type="project" value="UniProtKB-KW"/>
</dbReference>
<dbReference type="GO" id="GO:0015074">
    <property type="term" value="P:DNA integration"/>
    <property type="evidence" value="ECO:0007669"/>
    <property type="project" value="InterPro"/>
</dbReference>
<dbReference type="InterPro" id="IPR042838">
    <property type="entry name" value="KIAA1958"/>
</dbReference>
<organism evidence="6 7">
    <name type="scientific">Mytilus edulis</name>
    <name type="common">Blue mussel</name>
    <dbReference type="NCBI Taxonomy" id="6550"/>
    <lineage>
        <taxon>Eukaryota</taxon>
        <taxon>Metazoa</taxon>
        <taxon>Spiralia</taxon>
        <taxon>Lophotrochozoa</taxon>
        <taxon>Mollusca</taxon>
        <taxon>Bivalvia</taxon>
        <taxon>Autobranchia</taxon>
        <taxon>Pteriomorphia</taxon>
        <taxon>Mytilida</taxon>
        <taxon>Mytiloidea</taxon>
        <taxon>Mytilidae</taxon>
        <taxon>Mytilinae</taxon>
        <taxon>Mytilus</taxon>
    </lineage>
</organism>
<dbReference type="Gene3D" id="1.10.443.10">
    <property type="entry name" value="Intergrase catalytic core"/>
    <property type="match status" value="1"/>
</dbReference>
<reference evidence="6" key="1">
    <citation type="submission" date="2021-03" db="EMBL/GenBank/DDBJ databases">
        <authorList>
            <person name="Bekaert M."/>
        </authorList>
    </citation>
    <scope>NUCLEOTIDE SEQUENCE</scope>
</reference>
<sequence>MSRSPHSLEMGERVMNDLSEDILQLEDIINSRDKEREATNAFLAEMRNGNTVRKTKSDVGKFKTWLNQQNEEREVESIPSPELDLFLARFFMTAKKGDGGEYEPDTLKSMQGSINRFLAEKGSLVNLIEDKDFKHSRDVLTSKRKYLRQQGKGNRPNQADPFTKEELDMLYQKGLLGNAQSLLNTVFLNNSMYFGMRSRTEHEHLRWGDVELKTTSSGNQRCPIQMYLLYAQKRPVNMKGDEAKFYVGINNKASSGEWFKNMAMGKNTIGKIVKTMAEEGGIEGRKVNHSARKTLIHNGVQDTLVQQHSGHKSLTSINNYSKASINQQREMSSVLTNFNKTVSVDSTITCFEDNFIPNDNEDQLLFRASQEIVETALNDIANYEIVQINSNTNTTTITPEVPIETISSTTADVNTFPNIDIAQGYRQQCSLPSILNNANIKGDVIINYMHPNEGQKENKKPNICKRKWVIYDTDSE</sequence>
<dbReference type="AlphaFoldDB" id="A0A8S3VF38"/>
<accession>A0A8S3VF38</accession>
<keyword evidence="4" id="KW-0233">DNA recombination</keyword>
<dbReference type="InterPro" id="IPR011010">
    <property type="entry name" value="DNA_brk_join_enz"/>
</dbReference>
<keyword evidence="7" id="KW-1185">Reference proteome</keyword>
<comment type="caution">
    <text evidence="6">The sequence shown here is derived from an EMBL/GenBank/DDBJ whole genome shotgun (WGS) entry which is preliminary data.</text>
</comment>
<dbReference type="OrthoDB" id="10002548at2759"/>
<evidence type="ECO:0000256" key="4">
    <source>
        <dbReference type="ARBA" id="ARBA00023172"/>
    </source>
</evidence>
<keyword evidence="2" id="KW-0597">Phosphoprotein</keyword>
<evidence type="ECO:0000256" key="3">
    <source>
        <dbReference type="ARBA" id="ARBA00022843"/>
    </source>
</evidence>
<gene>
    <name evidence="6" type="ORF">MEDL_65200</name>
</gene>
<dbReference type="Pfam" id="PF12012">
    <property type="entry name" value="DUF3504"/>
    <property type="match status" value="1"/>
</dbReference>
<evidence type="ECO:0000256" key="2">
    <source>
        <dbReference type="ARBA" id="ARBA00022553"/>
    </source>
</evidence>
<evidence type="ECO:0000256" key="1">
    <source>
        <dbReference type="ARBA" id="ARBA00022499"/>
    </source>
</evidence>
<dbReference type="PANTHER" id="PTHR46963">
    <property type="entry name" value="SIMILAR TO RIKEN CDNA E130308A19"/>
    <property type="match status" value="1"/>
</dbReference>
<dbReference type="GO" id="GO:0003677">
    <property type="term" value="F:DNA binding"/>
    <property type="evidence" value="ECO:0007669"/>
    <property type="project" value="InterPro"/>
</dbReference>
<protein>
    <recommendedName>
        <fullName evidence="5">ZMYM2-like/QRICH1 C-terminal domain-containing protein</fullName>
    </recommendedName>
</protein>
<evidence type="ECO:0000313" key="7">
    <source>
        <dbReference type="Proteomes" id="UP000683360"/>
    </source>
</evidence>
<keyword evidence="3" id="KW-0832">Ubl conjugation</keyword>
<evidence type="ECO:0000313" key="6">
    <source>
        <dbReference type="EMBL" id="CAG2253700.1"/>
    </source>
</evidence>
<dbReference type="Proteomes" id="UP000683360">
    <property type="component" value="Unassembled WGS sequence"/>
</dbReference>
<proteinExistence type="predicted"/>
<dbReference type="EMBL" id="CAJPWZ010003160">
    <property type="protein sequence ID" value="CAG2253700.1"/>
    <property type="molecule type" value="Genomic_DNA"/>
</dbReference>
<dbReference type="PANTHER" id="PTHR46963:SF2">
    <property type="match status" value="1"/>
</dbReference>